<keyword evidence="4" id="KW-1015">Disulfide bond</keyword>
<dbReference type="PANTHER" id="PTHR13887:SF14">
    <property type="entry name" value="DISULFIDE BOND FORMATION PROTEIN D"/>
    <property type="match status" value="1"/>
</dbReference>
<evidence type="ECO:0000256" key="4">
    <source>
        <dbReference type="ARBA" id="ARBA00023157"/>
    </source>
</evidence>
<feature type="transmembrane region" description="Helical" evidence="6">
    <location>
        <begin position="6"/>
        <end position="25"/>
    </location>
</feature>
<evidence type="ECO:0000256" key="6">
    <source>
        <dbReference type="SAM" id="Phobius"/>
    </source>
</evidence>
<evidence type="ECO:0000256" key="2">
    <source>
        <dbReference type="ARBA" id="ARBA00022729"/>
    </source>
</evidence>
<dbReference type="InterPro" id="IPR013766">
    <property type="entry name" value="Thioredoxin_domain"/>
</dbReference>
<keyword evidence="2" id="KW-0732">Signal</keyword>
<evidence type="ECO:0000313" key="9">
    <source>
        <dbReference type="EMBL" id="SIR04767.1"/>
    </source>
</evidence>
<evidence type="ECO:0000313" key="11">
    <source>
        <dbReference type="Proteomes" id="UP000215545"/>
    </source>
</evidence>
<evidence type="ECO:0000256" key="5">
    <source>
        <dbReference type="ARBA" id="ARBA00023284"/>
    </source>
</evidence>
<keyword evidence="5" id="KW-0676">Redox-active center</keyword>
<reference evidence="9 10" key="1">
    <citation type="submission" date="2017-01" db="EMBL/GenBank/DDBJ databases">
        <authorList>
            <person name="Mah S.A."/>
            <person name="Swanson W.J."/>
            <person name="Moy G.W."/>
            <person name="Vacquier V.D."/>
        </authorList>
    </citation>
    <scope>NUCLEOTIDE SEQUENCE [LARGE SCALE GENOMIC DNA]</scope>
    <source>
        <strain evidence="9 10">NIO-1016</strain>
    </source>
</reference>
<dbReference type="Gene3D" id="3.40.30.10">
    <property type="entry name" value="Glutaredoxin"/>
    <property type="match status" value="1"/>
</dbReference>
<evidence type="ECO:0000256" key="3">
    <source>
        <dbReference type="ARBA" id="ARBA00023002"/>
    </source>
</evidence>
<comment type="similarity">
    <text evidence="1">Belongs to the thioredoxin family. DsbA subfamily.</text>
</comment>
<keyword evidence="6" id="KW-0812">Transmembrane</keyword>
<dbReference type="GO" id="GO:0016853">
    <property type="term" value="F:isomerase activity"/>
    <property type="evidence" value="ECO:0007669"/>
    <property type="project" value="UniProtKB-KW"/>
</dbReference>
<organism evidence="9 10">
    <name type="scientific">Domibacillus enclensis</name>
    <dbReference type="NCBI Taxonomy" id="1017273"/>
    <lineage>
        <taxon>Bacteria</taxon>
        <taxon>Bacillati</taxon>
        <taxon>Bacillota</taxon>
        <taxon>Bacilli</taxon>
        <taxon>Bacillales</taxon>
        <taxon>Bacillaceae</taxon>
        <taxon>Domibacillus</taxon>
    </lineage>
</organism>
<reference evidence="8" key="3">
    <citation type="submission" date="2017-03" db="EMBL/GenBank/DDBJ databases">
        <authorList>
            <person name="Dastager S.G."/>
            <person name="Neurgaonkar P.S."/>
            <person name="Dharne M.S."/>
        </authorList>
    </citation>
    <scope>NUCLEOTIDE SEQUENCE</scope>
    <source>
        <strain evidence="8">DSM 25145</strain>
    </source>
</reference>
<dbReference type="Pfam" id="PF13462">
    <property type="entry name" value="Thioredoxin_4"/>
    <property type="match status" value="1"/>
</dbReference>
<dbReference type="AlphaFoldDB" id="A0A1N6XR22"/>
<dbReference type="RefSeq" id="WP_052698327.1">
    <property type="nucleotide sequence ID" value="NZ_FTLX01000005.1"/>
</dbReference>
<keyword evidence="11" id="KW-1185">Reference proteome</keyword>
<dbReference type="Proteomes" id="UP000215545">
    <property type="component" value="Unassembled WGS sequence"/>
</dbReference>
<reference evidence="11" key="2">
    <citation type="submission" date="2017-03" db="EMBL/GenBank/DDBJ databases">
        <title>Bacillus sp. V-88(T) DSM27956, whole genome shotgun sequencing project.</title>
        <authorList>
            <person name="Dastager S.G."/>
            <person name="Neurgaonkar P.S."/>
            <person name="Dharne M.S."/>
        </authorList>
    </citation>
    <scope>NUCLEOTIDE SEQUENCE [LARGE SCALE GENOMIC DNA]</scope>
    <source>
        <strain evidence="11">DSM 25145</strain>
    </source>
</reference>
<dbReference type="PROSITE" id="PS51352">
    <property type="entry name" value="THIOREDOXIN_2"/>
    <property type="match status" value="1"/>
</dbReference>
<protein>
    <submittedName>
        <fullName evidence="9">Protein-disulfide isomerase</fullName>
    </submittedName>
    <submittedName>
        <fullName evidence="8">Thiol-disulfide oxidoreductase</fullName>
    </submittedName>
</protein>
<keyword evidence="3" id="KW-0560">Oxidoreductase</keyword>
<dbReference type="EMBL" id="MWSK01000005">
    <property type="protein sequence ID" value="OXS77406.1"/>
    <property type="molecule type" value="Genomic_DNA"/>
</dbReference>
<evidence type="ECO:0000313" key="8">
    <source>
        <dbReference type="EMBL" id="OXS77406.1"/>
    </source>
</evidence>
<keyword evidence="6" id="KW-0472">Membrane</keyword>
<name>A0A1N6XR22_9BACI</name>
<dbReference type="OrthoDB" id="117402at2"/>
<accession>A0A1N6XR22</accession>
<dbReference type="EMBL" id="FTLX01000005">
    <property type="protein sequence ID" value="SIR04767.1"/>
    <property type="molecule type" value="Genomic_DNA"/>
</dbReference>
<keyword evidence="6" id="KW-1133">Transmembrane helix</keyword>
<evidence type="ECO:0000259" key="7">
    <source>
        <dbReference type="PROSITE" id="PS51352"/>
    </source>
</evidence>
<dbReference type="InterPro" id="IPR036249">
    <property type="entry name" value="Thioredoxin-like_sf"/>
</dbReference>
<dbReference type="GO" id="GO:0016491">
    <property type="term" value="F:oxidoreductase activity"/>
    <property type="evidence" value="ECO:0007669"/>
    <property type="project" value="UniProtKB-KW"/>
</dbReference>
<sequence length="216" mass="24258">MAKGVFWVVGFFAVCMAGVLFLSNLTETRADIQFDNEPFIGEEAAPVSIVEFGDYKCPVCKDFNDSFFPMIDEELVQTGKAKFYFMNYSFINVDSNRSAQFAEAVFQALGSDRFWEFHHLMYEKQPSDLSFEQVDLYTNDFLKETLAEIATEEEVASVMAVVEAEGSMSAWEKDTETAKQLGVSGTPTLFVNGKEFKGNSFEDLVDMVDEEAADAE</sequence>
<gene>
    <name evidence="8" type="ORF">B1B05_11215</name>
    <name evidence="9" type="ORF">SAMN05443094_10529</name>
</gene>
<dbReference type="STRING" id="1017273.SAMN05443094_10529"/>
<dbReference type="InterPro" id="IPR012336">
    <property type="entry name" value="Thioredoxin-like_fold"/>
</dbReference>
<evidence type="ECO:0000256" key="1">
    <source>
        <dbReference type="ARBA" id="ARBA00005791"/>
    </source>
</evidence>
<proteinExistence type="inferred from homology"/>
<keyword evidence="9" id="KW-0413">Isomerase</keyword>
<dbReference type="SUPFAM" id="SSF52833">
    <property type="entry name" value="Thioredoxin-like"/>
    <property type="match status" value="1"/>
</dbReference>
<dbReference type="Proteomes" id="UP000186385">
    <property type="component" value="Unassembled WGS sequence"/>
</dbReference>
<dbReference type="PANTHER" id="PTHR13887">
    <property type="entry name" value="GLUTATHIONE S-TRANSFERASE KAPPA"/>
    <property type="match status" value="1"/>
</dbReference>
<feature type="domain" description="Thioredoxin" evidence="7">
    <location>
        <begin position="25"/>
        <end position="213"/>
    </location>
</feature>
<evidence type="ECO:0000313" key="10">
    <source>
        <dbReference type="Proteomes" id="UP000186385"/>
    </source>
</evidence>